<proteinExistence type="predicted"/>
<name>A0AAD3SID2_NEPGR</name>
<reference evidence="1" key="1">
    <citation type="submission" date="2023-05" db="EMBL/GenBank/DDBJ databases">
        <title>Nepenthes gracilis genome sequencing.</title>
        <authorList>
            <person name="Fukushima K."/>
        </authorList>
    </citation>
    <scope>NUCLEOTIDE SEQUENCE</scope>
    <source>
        <strain evidence="1">SING2019-196</strain>
    </source>
</reference>
<keyword evidence="2" id="KW-1185">Reference proteome</keyword>
<evidence type="ECO:0000313" key="1">
    <source>
        <dbReference type="EMBL" id="GMH12125.1"/>
    </source>
</evidence>
<dbReference type="EMBL" id="BSYO01000011">
    <property type="protein sequence ID" value="GMH12125.1"/>
    <property type="molecule type" value="Genomic_DNA"/>
</dbReference>
<organism evidence="1 2">
    <name type="scientific">Nepenthes gracilis</name>
    <name type="common">Slender pitcher plant</name>
    <dbReference type="NCBI Taxonomy" id="150966"/>
    <lineage>
        <taxon>Eukaryota</taxon>
        <taxon>Viridiplantae</taxon>
        <taxon>Streptophyta</taxon>
        <taxon>Embryophyta</taxon>
        <taxon>Tracheophyta</taxon>
        <taxon>Spermatophyta</taxon>
        <taxon>Magnoliopsida</taxon>
        <taxon>eudicotyledons</taxon>
        <taxon>Gunneridae</taxon>
        <taxon>Pentapetalae</taxon>
        <taxon>Caryophyllales</taxon>
        <taxon>Nepenthaceae</taxon>
        <taxon>Nepenthes</taxon>
    </lineage>
</organism>
<accession>A0AAD3SID2</accession>
<dbReference type="AlphaFoldDB" id="A0AAD3SID2"/>
<comment type="caution">
    <text evidence="1">The sequence shown here is derived from an EMBL/GenBank/DDBJ whole genome shotgun (WGS) entry which is preliminary data.</text>
</comment>
<sequence length="85" mass="9886">MNKASVQAWKLQTFDQEFVAHQSVYKWAAGVHSHLQVMKIQFRHRSFKQSIRNLSHIKASTNRQESILVAKRLRFSSGMEASNSR</sequence>
<evidence type="ECO:0000313" key="2">
    <source>
        <dbReference type="Proteomes" id="UP001279734"/>
    </source>
</evidence>
<gene>
    <name evidence="1" type="ORF">Nepgr_013966</name>
</gene>
<dbReference type="Proteomes" id="UP001279734">
    <property type="component" value="Unassembled WGS sequence"/>
</dbReference>
<protein>
    <submittedName>
        <fullName evidence="1">Uncharacterized protein</fullName>
    </submittedName>
</protein>